<name>K2MKV7_9HYPH</name>
<dbReference type="EMBL" id="AMRM01000018">
    <property type="protein sequence ID" value="EKF17867.1"/>
    <property type="molecule type" value="Genomic_DNA"/>
</dbReference>
<accession>K2MKV7</accession>
<protein>
    <recommendedName>
        <fullName evidence="3">Oxidoreductase molybdopterin-binding domain-containing protein</fullName>
    </recommendedName>
</protein>
<dbReference type="eggNOG" id="COG3915">
    <property type="taxonomic scope" value="Bacteria"/>
</dbReference>
<dbReference type="PATRIC" id="fig|391937.3.peg.3163"/>
<dbReference type="Gene3D" id="3.90.420.10">
    <property type="entry name" value="Oxidoreductase, molybdopterin-binding domain"/>
    <property type="match status" value="1"/>
</dbReference>
<dbReference type="Proteomes" id="UP000006786">
    <property type="component" value="Unassembled WGS sequence"/>
</dbReference>
<dbReference type="AlphaFoldDB" id="K2MKV7"/>
<gene>
    <name evidence="1" type="ORF">NA2_15404</name>
</gene>
<reference evidence="1 2" key="1">
    <citation type="journal article" date="2012" name="J. Bacteriol.">
        <title>Genome Sequence of Nitratireductor pacificus Type Strain pht-3B.</title>
        <authorList>
            <person name="Lai Q."/>
            <person name="Li G."/>
            <person name="Shao Z."/>
        </authorList>
    </citation>
    <scope>NUCLEOTIDE SEQUENCE [LARGE SCALE GENOMIC DNA]</scope>
    <source>
        <strain evidence="2">pht-3B</strain>
    </source>
</reference>
<keyword evidence="2" id="KW-1185">Reference proteome</keyword>
<evidence type="ECO:0000313" key="1">
    <source>
        <dbReference type="EMBL" id="EKF17867.1"/>
    </source>
</evidence>
<dbReference type="SUPFAM" id="SSF56524">
    <property type="entry name" value="Oxidoreductase molybdopterin-binding domain"/>
    <property type="match status" value="1"/>
</dbReference>
<comment type="caution">
    <text evidence="1">The sequence shown here is derived from an EMBL/GenBank/DDBJ whole genome shotgun (WGS) entry which is preliminary data.</text>
</comment>
<organism evidence="1 2">
    <name type="scientific">Nitratireductor pacificus pht-3B</name>
    <dbReference type="NCBI Taxonomy" id="391937"/>
    <lineage>
        <taxon>Bacteria</taxon>
        <taxon>Pseudomonadati</taxon>
        <taxon>Pseudomonadota</taxon>
        <taxon>Alphaproteobacteria</taxon>
        <taxon>Hyphomicrobiales</taxon>
        <taxon>Phyllobacteriaceae</taxon>
        <taxon>Nitratireductor</taxon>
    </lineage>
</organism>
<dbReference type="STRING" id="391937.NA2_15404"/>
<dbReference type="InterPro" id="IPR036374">
    <property type="entry name" value="OxRdtase_Mopterin-bd_sf"/>
</dbReference>
<evidence type="ECO:0000313" key="2">
    <source>
        <dbReference type="Proteomes" id="UP000006786"/>
    </source>
</evidence>
<evidence type="ECO:0008006" key="3">
    <source>
        <dbReference type="Google" id="ProtNLM"/>
    </source>
</evidence>
<proteinExistence type="predicted"/>
<sequence length="172" mass="18585">MALSLVAGGLLPGHAGETLLTIAGAVENTNREAFNPFFDGFLKYHDKEFDKAFVFDAEALAALPQQSIRVNADTEDWPGVLSMEGPLLKDVIAAAGAEGRGLTVYALDGFGLEMNAERIAAHDWVLAMKVNGEPLGIGGLGPLWLVYDTGDRVAVEDEEKTWVWSVFYIEAE</sequence>